<dbReference type="AlphaFoldDB" id="A0ABD1Z0R3"/>
<organism evidence="2 3">
    <name type="scientific">Riccia fluitans</name>
    <dbReference type="NCBI Taxonomy" id="41844"/>
    <lineage>
        <taxon>Eukaryota</taxon>
        <taxon>Viridiplantae</taxon>
        <taxon>Streptophyta</taxon>
        <taxon>Embryophyta</taxon>
        <taxon>Marchantiophyta</taxon>
        <taxon>Marchantiopsida</taxon>
        <taxon>Marchantiidae</taxon>
        <taxon>Marchantiales</taxon>
        <taxon>Ricciaceae</taxon>
        <taxon>Riccia</taxon>
    </lineage>
</organism>
<accession>A0ABD1Z0R3</accession>
<evidence type="ECO:0000313" key="3">
    <source>
        <dbReference type="Proteomes" id="UP001605036"/>
    </source>
</evidence>
<sequence>MEGVPHEYYGPCPTIQEMESAFEVKPDRPRTAGSCHGFSRVDSGAAHLSVGSSYTSVRLVSGQHEQAKNPPVMSEASSGTMPRVHQGAGTVGATVLTSLSSIFTRRRSASSWCSADVLDGSRPPWLADPLSADSGRSVVSGVPVGECSLLRVRFVRLIIVYALVVAHGRCCPSVSSACLVSIDDSWAQRFFMIPRRGGSLLCSCGDLAKLVARAADTRPASALHRVSFVVSHMSFHVVPPDVVSVLLPCYLFVVGCFDLD</sequence>
<proteinExistence type="predicted"/>
<protein>
    <submittedName>
        <fullName evidence="2">Uncharacterized protein</fullName>
    </submittedName>
</protein>
<evidence type="ECO:0000313" key="2">
    <source>
        <dbReference type="EMBL" id="KAL2641385.1"/>
    </source>
</evidence>
<name>A0ABD1Z0R3_9MARC</name>
<reference evidence="2 3" key="1">
    <citation type="submission" date="2024-09" db="EMBL/GenBank/DDBJ databases">
        <title>Chromosome-scale assembly of Riccia fluitans.</title>
        <authorList>
            <person name="Paukszto L."/>
            <person name="Sawicki J."/>
            <person name="Karawczyk K."/>
            <person name="Piernik-Szablinska J."/>
            <person name="Szczecinska M."/>
            <person name="Mazdziarz M."/>
        </authorList>
    </citation>
    <scope>NUCLEOTIDE SEQUENCE [LARGE SCALE GENOMIC DNA]</scope>
    <source>
        <strain evidence="2">Rf_01</strain>
        <tissue evidence="2">Aerial parts of the thallus</tissue>
    </source>
</reference>
<dbReference type="Proteomes" id="UP001605036">
    <property type="component" value="Unassembled WGS sequence"/>
</dbReference>
<feature type="region of interest" description="Disordered" evidence="1">
    <location>
        <begin position="62"/>
        <end position="84"/>
    </location>
</feature>
<keyword evidence="3" id="KW-1185">Reference proteome</keyword>
<dbReference type="EMBL" id="JBHFFA010000002">
    <property type="protein sequence ID" value="KAL2641385.1"/>
    <property type="molecule type" value="Genomic_DNA"/>
</dbReference>
<comment type="caution">
    <text evidence="2">The sequence shown here is derived from an EMBL/GenBank/DDBJ whole genome shotgun (WGS) entry which is preliminary data.</text>
</comment>
<evidence type="ECO:0000256" key="1">
    <source>
        <dbReference type="SAM" id="MobiDB-lite"/>
    </source>
</evidence>
<gene>
    <name evidence="2" type="ORF">R1flu_008972</name>
</gene>